<dbReference type="GO" id="GO:0020037">
    <property type="term" value="F:heme binding"/>
    <property type="evidence" value="ECO:0007669"/>
    <property type="project" value="InterPro"/>
</dbReference>
<dbReference type="InterPro" id="IPR010582">
    <property type="entry name" value="Catalase_immune_responsive"/>
</dbReference>
<evidence type="ECO:0000256" key="5">
    <source>
        <dbReference type="ARBA" id="ARBA00023002"/>
    </source>
</evidence>
<dbReference type="PANTHER" id="PTHR11465">
    <property type="entry name" value="CATALASE"/>
    <property type="match status" value="1"/>
</dbReference>
<comment type="similarity">
    <text evidence="1 9">Belongs to the catalase family.</text>
</comment>
<evidence type="ECO:0000313" key="12">
    <source>
        <dbReference type="EMBL" id="CAG5126445.1"/>
    </source>
</evidence>
<dbReference type="SMART" id="SM01060">
    <property type="entry name" value="Catalase"/>
    <property type="match status" value="1"/>
</dbReference>
<sequence>MRSPAQDQLNEFKKNKTGITYITTSAGAAVGSKTASLTVGQRGTMLLQDFVYLDEIAHFNRERIPERVVHAKGAGAFGQFEVTHDITKYCKAGLFKVGKKTPVAVRFSNLGSEKGMADTTRDLVGFAIKFYTEEGNWDLVGSNLPAFFLRDPIHFPSFAHSQKRNPVTNVKDADMFWDFIALRPETTHAVLHLFSDRGLPDGYRHMHGYGNHTFKMVNKDGCVYYAKFHIKTNQGIKNISPEEATCISGNDPDFAIRDLFNAIGRKEFPCWSIFAQIISEEDARMAKDWNPFDPTKVWPHEISRLVPIGKLILNRNPKNYFAEVEQLAFSPAHMVPGIEPSPDKVLQGRLFAYSDAHRYRVGANYHQIPVNCPYKAKPSNYQRDGQMCVDCNQDGAPNYYPNYFNGPMDSCKFLETPMCVFGEVARYETIDDDNYTQASAFYQNVLCPDEQNRLAENIGNSLRDAQSYIQYRVMENLSNVDPELVEKIKIVI</sequence>
<evidence type="ECO:0000256" key="4">
    <source>
        <dbReference type="ARBA" id="ARBA00022723"/>
    </source>
</evidence>
<dbReference type="PIRSF" id="PIRSF038928">
    <property type="entry name" value="Catalase_clade1-3"/>
    <property type="match status" value="1"/>
</dbReference>
<dbReference type="InterPro" id="IPR002226">
    <property type="entry name" value="Catalase_haem_BS"/>
</dbReference>
<gene>
    <name evidence="12" type="ORF">CUNI_LOCUS12003</name>
</gene>
<dbReference type="GO" id="GO:0005739">
    <property type="term" value="C:mitochondrion"/>
    <property type="evidence" value="ECO:0007669"/>
    <property type="project" value="TreeGrafter"/>
</dbReference>
<evidence type="ECO:0000256" key="3">
    <source>
        <dbReference type="ARBA" id="ARBA00022617"/>
    </source>
</evidence>
<dbReference type="Pfam" id="PF00199">
    <property type="entry name" value="Catalase"/>
    <property type="match status" value="1"/>
</dbReference>
<dbReference type="PROSITE" id="PS00438">
    <property type="entry name" value="CATALASE_2"/>
    <property type="match status" value="1"/>
</dbReference>
<dbReference type="PROSITE" id="PS00437">
    <property type="entry name" value="CATALASE_1"/>
    <property type="match status" value="1"/>
</dbReference>
<dbReference type="InterPro" id="IPR020835">
    <property type="entry name" value="Catalase_sf"/>
</dbReference>
<dbReference type="OrthoDB" id="6880011at2759"/>
<dbReference type="FunFam" id="2.40.180.10:FF:000001">
    <property type="entry name" value="Catalase"/>
    <property type="match status" value="1"/>
</dbReference>
<dbReference type="EMBL" id="CAJHNH020002367">
    <property type="protein sequence ID" value="CAG5126445.1"/>
    <property type="molecule type" value="Genomic_DNA"/>
</dbReference>
<dbReference type="GO" id="GO:0005777">
    <property type="term" value="C:peroxisome"/>
    <property type="evidence" value="ECO:0007669"/>
    <property type="project" value="TreeGrafter"/>
</dbReference>
<protein>
    <recommendedName>
        <fullName evidence="9">Catalase</fullName>
        <ecNumber evidence="9">1.11.1.6</ecNumber>
    </recommendedName>
</protein>
<comment type="caution">
    <text evidence="12">The sequence shown here is derived from an EMBL/GenBank/DDBJ whole genome shotgun (WGS) entry which is preliminary data.</text>
</comment>
<evidence type="ECO:0000256" key="8">
    <source>
        <dbReference type="PIRSR" id="PIRSR038928-2"/>
    </source>
</evidence>
<dbReference type="SUPFAM" id="SSF56634">
    <property type="entry name" value="Heme-dependent catalase-like"/>
    <property type="match status" value="1"/>
</dbReference>
<comment type="function">
    <text evidence="10">Catalyzes the degradation of hydrogen peroxide (H(2)O(2)) generated by peroxisomal oxidases to water and oxygen, thereby protecting cells from the toxic effects of hydrogen peroxide.</text>
</comment>
<dbReference type="Gene3D" id="2.40.180.10">
    <property type="entry name" value="Catalase core domain"/>
    <property type="match status" value="1"/>
</dbReference>
<organism evidence="12 13">
    <name type="scientific">Candidula unifasciata</name>
    <dbReference type="NCBI Taxonomy" id="100452"/>
    <lineage>
        <taxon>Eukaryota</taxon>
        <taxon>Metazoa</taxon>
        <taxon>Spiralia</taxon>
        <taxon>Lophotrochozoa</taxon>
        <taxon>Mollusca</taxon>
        <taxon>Gastropoda</taxon>
        <taxon>Heterobranchia</taxon>
        <taxon>Euthyneura</taxon>
        <taxon>Panpulmonata</taxon>
        <taxon>Eupulmonata</taxon>
        <taxon>Stylommatophora</taxon>
        <taxon>Helicina</taxon>
        <taxon>Helicoidea</taxon>
        <taxon>Geomitridae</taxon>
        <taxon>Candidula</taxon>
    </lineage>
</organism>
<evidence type="ECO:0000259" key="11">
    <source>
        <dbReference type="SMART" id="SM01060"/>
    </source>
</evidence>
<feature type="domain" description="Catalase core" evidence="11">
    <location>
        <begin position="23"/>
        <end position="408"/>
    </location>
</feature>
<accession>A0A8S3ZF23</accession>
<evidence type="ECO:0000256" key="6">
    <source>
        <dbReference type="ARBA" id="ARBA00023004"/>
    </source>
</evidence>
<feature type="non-terminal residue" evidence="12">
    <location>
        <position position="492"/>
    </location>
</feature>
<keyword evidence="4 8" id="KW-0479">Metal-binding</keyword>
<dbReference type="InterPro" id="IPR011614">
    <property type="entry name" value="Catalase_core"/>
</dbReference>
<dbReference type="PANTHER" id="PTHR11465:SF9">
    <property type="entry name" value="CATALASE"/>
    <property type="match status" value="1"/>
</dbReference>
<dbReference type="GO" id="GO:0042542">
    <property type="term" value="P:response to hydrogen peroxide"/>
    <property type="evidence" value="ECO:0007669"/>
    <property type="project" value="TreeGrafter"/>
</dbReference>
<dbReference type="GO" id="GO:0004096">
    <property type="term" value="F:catalase activity"/>
    <property type="evidence" value="ECO:0007669"/>
    <property type="project" value="UniProtKB-EC"/>
</dbReference>
<keyword evidence="6 8" id="KW-0408">Iron</keyword>
<evidence type="ECO:0000256" key="9">
    <source>
        <dbReference type="RuleBase" id="RU000498"/>
    </source>
</evidence>
<keyword evidence="5 9" id="KW-0560">Oxidoreductase</keyword>
<keyword evidence="2 9" id="KW-0575">Peroxidase</keyword>
<feature type="binding site" description="axial binding residue" evidence="8">
    <location>
        <position position="353"/>
    </location>
    <ligand>
        <name>heme</name>
        <dbReference type="ChEBI" id="CHEBI:30413"/>
    </ligand>
    <ligandPart>
        <name>Fe</name>
        <dbReference type="ChEBI" id="CHEBI:18248"/>
    </ligandPart>
</feature>
<proteinExistence type="inferred from homology"/>
<dbReference type="InterPro" id="IPR018028">
    <property type="entry name" value="Catalase"/>
</dbReference>
<evidence type="ECO:0000256" key="1">
    <source>
        <dbReference type="ARBA" id="ARBA00005329"/>
    </source>
</evidence>
<name>A0A8S3ZF23_9EUPU</name>
<dbReference type="InterPro" id="IPR024711">
    <property type="entry name" value="Catalase_clade1/3"/>
</dbReference>
<dbReference type="PROSITE" id="PS51402">
    <property type="entry name" value="CATALASE_3"/>
    <property type="match status" value="1"/>
</dbReference>
<dbReference type="Proteomes" id="UP000678393">
    <property type="component" value="Unassembled WGS sequence"/>
</dbReference>
<keyword evidence="3 8" id="KW-0349">Heme</keyword>
<evidence type="ECO:0000313" key="13">
    <source>
        <dbReference type="Proteomes" id="UP000678393"/>
    </source>
</evidence>
<evidence type="ECO:0000256" key="7">
    <source>
        <dbReference type="ARBA" id="ARBA00023324"/>
    </source>
</evidence>
<dbReference type="GO" id="GO:0042744">
    <property type="term" value="P:hydrogen peroxide catabolic process"/>
    <property type="evidence" value="ECO:0007669"/>
    <property type="project" value="UniProtKB-KW"/>
</dbReference>
<dbReference type="GO" id="GO:0046872">
    <property type="term" value="F:metal ion binding"/>
    <property type="evidence" value="ECO:0007669"/>
    <property type="project" value="UniProtKB-KW"/>
</dbReference>
<comment type="cofactor">
    <cofactor evidence="8">
        <name>heme</name>
        <dbReference type="ChEBI" id="CHEBI:30413"/>
    </cofactor>
</comment>
<dbReference type="PRINTS" id="PR00067">
    <property type="entry name" value="CATALASE"/>
</dbReference>
<evidence type="ECO:0000256" key="2">
    <source>
        <dbReference type="ARBA" id="ARBA00022559"/>
    </source>
</evidence>
<keyword evidence="13" id="KW-1185">Reference proteome</keyword>
<comment type="catalytic activity">
    <reaction evidence="9">
        <text>2 H2O2 = O2 + 2 H2O</text>
        <dbReference type="Rhea" id="RHEA:20309"/>
        <dbReference type="ChEBI" id="CHEBI:15377"/>
        <dbReference type="ChEBI" id="CHEBI:15379"/>
        <dbReference type="ChEBI" id="CHEBI:16240"/>
        <dbReference type="EC" id="1.11.1.6"/>
    </reaction>
</comment>
<dbReference type="Pfam" id="PF06628">
    <property type="entry name" value="Catalase-rel"/>
    <property type="match status" value="1"/>
</dbReference>
<dbReference type="AlphaFoldDB" id="A0A8S3ZF23"/>
<evidence type="ECO:0000256" key="10">
    <source>
        <dbReference type="RuleBase" id="RU004142"/>
    </source>
</evidence>
<reference evidence="12" key="1">
    <citation type="submission" date="2021-04" db="EMBL/GenBank/DDBJ databases">
        <authorList>
            <consortium name="Molecular Ecology Group"/>
        </authorList>
    </citation>
    <scope>NUCLEOTIDE SEQUENCE</scope>
</reference>
<keyword evidence="7 9" id="KW-0376">Hydrogen peroxide</keyword>
<dbReference type="InterPro" id="IPR024708">
    <property type="entry name" value="Catalase_AS"/>
</dbReference>
<dbReference type="EC" id="1.11.1.6" evidence="9"/>